<evidence type="ECO:0000256" key="7">
    <source>
        <dbReference type="ARBA" id="ARBA00023211"/>
    </source>
</evidence>
<comment type="similarity">
    <text evidence="2 8">Belongs to the FAN1 family.</text>
</comment>
<keyword evidence="8" id="KW-0234">DNA repair</keyword>
<name>A0ABD2P764_9CUCU</name>
<dbReference type="InterPro" id="IPR014883">
    <property type="entry name" value="VRR_NUC"/>
</dbReference>
<dbReference type="Proteomes" id="UP001516400">
    <property type="component" value="Unassembled WGS sequence"/>
</dbReference>
<dbReference type="CDD" id="cd22326">
    <property type="entry name" value="FAN1-like"/>
    <property type="match status" value="1"/>
</dbReference>
<evidence type="ECO:0000256" key="6">
    <source>
        <dbReference type="ARBA" id="ARBA00022842"/>
    </source>
</evidence>
<keyword evidence="12" id="KW-1185">Reference proteome</keyword>
<evidence type="ECO:0000313" key="12">
    <source>
        <dbReference type="Proteomes" id="UP001516400"/>
    </source>
</evidence>
<feature type="domain" description="VRR-NUC" evidence="10">
    <location>
        <begin position="250"/>
        <end position="364"/>
    </location>
</feature>
<dbReference type="GO" id="GO:0005634">
    <property type="term" value="C:nucleus"/>
    <property type="evidence" value="ECO:0007669"/>
    <property type="project" value="UniProtKB-SubCell"/>
</dbReference>
<evidence type="ECO:0000259" key="10">
    <source>
        <dbReference type="SMART" id="SM00990"/>
    </source>
</evidence>
<gene>
    <name evidence="11" type="ORF">HHI36_001200</name>
</gene>
<feature type="non-terminal residue" evidence="11">
    <location>
        <position position="1"/>
    </location>
</feature>
<dbReference type="Pfam" id="PF08774">
    <property type="entry name" value="VRR_NUC"/>
    <property type="match status" value="1"/>
</dbReference>
<keyword evidence="9" id="KW-0472">Membrane</keyword>
<evidence type="ECO:0000256" key="8">
    <source>
        <dbReference type="RuleBase" id="RU365033"/>
    </source>
</evidence>
<dbReference type="InterPro" id="IPR049132">
    <property type="entry name" value="FAN1-like_euk"/>
</dbReference>
<dbReference type="GO" id="GO:0006281">
    <property type="term" value="P:DNA repair"/>
    <property type="evidence" value="ECO:0007669"/>
    <property type="project" value="UniProtKB-KW"/>
</dbReference>
<dbReference type="GO" id="GO:0004528">
    <property type="term" value="F:phosphodiesterase I activity"/>
    <property type="evidence" value="ECO:0007669"/>
    <property type="project" value="UniProtKB-EC"/>
</dbReference>
<reference evidence="11 12" key="1">
    <citation type="journal article" date="2021" name="BMC Biol.">
        <title>Horizontally acquired antibacterial genes associated with adaptive radiation of ladybird beetles.</title>
        <authorList>
            <person name="Li H.S."/>
            <person name="Tang X.F."/>
            <person name="Huang Y.H."/>
            <person name="Xu Z.Y."/>
            <person name="Chen M.L."/>
            <person name="Du X.Y."/>
            <person name="Qiu B.Y."/>
            <person name="Chen P.T."/>
            <person name="Zhang W."/>
            <person name="Slipinski A."/>
            <person name="Escalona H.E."/>
            <person name="Waterhouse R.M."/>
            <person name="Zwick A."/>
            <person name="Pang H."/>
        </authorList>
    </citation>
    <scope>NUCLEOTIDE SEQUENCE [LARGE SCALE GENOMIC DNA]</scope>
    <source>
        <strain evidence="11">SYSU2018</strain>
    </source>
</reference>
<keyword evidence="3 8" id="KW-0540">Nuclease</keyword>
<dbReference type="PANTHER" id="PTHR15749">
    <property type="entry name" value="FANCONI-ASSOCIATED NUCLEASE 1"/>
    <property type="match status" value="1"/>
</dbReference>
<evidence type="ECO:0000313" key="11">
    <source>
        <dbReference type="EMBL" id="KAL3286705.1"/>
    </source>
</evidence>
<dbReference type="GO" id="GO:0046872">
    <property type="term" value="F:metal ion binding"/>
    <property type="evidence" value="ECO:0007669"/>
    <property type="project" value="UniProtKB-KW"/>
</dbReference>
<dbReference type="PANTHER" id="PTHR15749:SF4">
    <property type="entry name" value="FANCONI-ASSOCIATED NUCLEASE 1"/>
    <property type="match status" value="1"/>
</dbReference>
<evidence type="ECO:0000256" key="1">
    <source>
        <dbReference type="ARBA" id="ARBA00000983"/>
    </source>
</evidence>
<keyword evidence="6 8" id="KW-0460">Magnesium</keyword>
<comment type="cofactor">
    <cofactor evidence="8">
        <name>Mg(2+)</name>
        <dbReference type="ChEBI" id="CHEBI:18420"/>
    </cofactor>
    <cofactor evidence="8">
        <name>Mn(2+)</name>
        <dbReference type="ChEBI" id="CHEBI:29035"/>
    </cofactor>
</comment>
<evidence type="ECO:0000256" key="3">
    <source>
        <dbReference type="ARBA" id="ARBA00022722"/>
    </source>
</evidence>
<comment type="catalytic activity">
    <reaction evidence="1 8">
        <text>Hydrolytically removes 5'-nucleotides successively from the 3'-hydroxy termini of 3'-hydroxy-terminated oligonucleotides.</text>
        <dbReference type="EC" id="3.1.4.1"/>
    </reaction>
</comment>
<dbReference type="EMBL" id="JABFTP020000185">
    <property type="protein sequence ID" value="KAL3286705.1"/>
    <property type="molecule type" value="Genomic_DNA"/>
</dbReference>
<dbReference type="InterPro" id="IPR011856">
    <property type="entry name" value="tRNA_endonuc-like_dom_sf"/>
</dbReference>
<keyword evidence="8" id="KW-0539">Nucleus</keyword>
<keyword evidence="7 8" id="KW-0464">Manganese</keyword>
<dbReference type="Gene3D" id="3.40.1350.10">
    <property type="match status" value="1"/>
</dbReference>
<evidence type="ECO:0000256" key="9">
    <source>
        <dbReference type="SAM" id="Phobius"/>
    </source>
</evidence>
<dbReference type="InterPro" id="IPR033315">
    <property type="entry name" value="Fan1-like"/>
</dbReference>
<keyword evidence="5 8" id="KW-0378">Hydrolase</keyword>
<keyword evidence="9" id="KW-1133">Transmembrane helix</keyword>
<feature type="transmembrane region" description="Helical" evidence="9">
    <location>
        <begin position="193"/>
        <end position="211"/>
    </location>
</feature>
<evidence type="ECO:0000256" key="5">
    <source>
        <dbReference type="ARBA" id="ARBA00022801"/>
    </source>
</evidence>
<keyword evidence="8" id="KW-0227">DNA damage</keyword>
<protein>
    <recommendedName>
        <fullName evidence="8">Fanconi-associated nuclease</fullName>
        <ecNumber evidence="8">3.1.4.1</ecNumber>
    </recommendedName>
</protein>
<keyword evidence="9" id="KW-0812">Transmembrane</keyword>
<dbReference type="SMART" id="SM00990">
    <property type="entry name" value="VRR_NUC"/>
    <property type="match status" value="1"/>
</dbReference>
<organism evidence="11 12">
    <name type="scientific">Cryptolaemus montrouzieri</name>
    <dbReference type="NCBI Taxonomy" id="559131"/>
    <lineage>
        <taxon>Eukaryota</taxon>
        <taxon>Metazoa</taxon>
        <taxon>Ecdysozoa</taxon>
        <taxon>Arthropoda</taxon>
        <taxon>Hexapoda</taxon>
        <taxon>Insecta</taxon>
        <taxon>Pterygota</taxon>
        <taxon>Neoptera</taxon>
        <taxon>Endopterygota</taxon>
        <taxon>Coleoptera</taxon>
        <taxon>Polyphaga</taxon>
        <taxon>Cucujiformia</taxon>
        <taxon>Coccinelloidea</taxon>
        <taxon>Coccinellidae</taxon>
        <taxon>Scymninae</taxon>
        <taxon>Scymnini</taxon>
        <taxon>Cryptolaemus</taxon>
    </lineage>
</organism>
<sequence length="383" mass="44950">KWSRHVPDYLQRFSAEYQYISILKNAAKHLIKHYENVKTWLDFLIANYKCHYALGSWYKQLAHIQSHYMKDNEAAAQTIIEALEFNKKENLFNLVQIYDLSTIAAKIRTTKTFKLSPLFCDELALLAEEPINSDKFSKKAITCHTDRSGKPGKRTYAFIDENNEENFGSVEMIVLHHYRNEENYNGIHCEGSLLVLLFTLFFWDIIYIYYVPNTFISKLQHAPLDMYSESFYKNRRDVIEERLKDIAGNWTDEILEKNLKNNWDIHSHEESITKFNCVTEFKDLLKIFKCIDRKILSLIFERLVINYKRFRSGLPDLFLWKTETSESKFVEVKGENDKLSLTQKIWIQYLTDIGANVEVCHVSGVGGRKIKSFKAKVAETDIG</sequence>
<proteinExistence type="inferred from homology"/>
<comment type="caution">
    <text evidence="11">The sequence shown here is derived from an EMBL/GenBank/DDBJ whole genome shotgun (WGS) entry which is preliminary data.</text>
</comment>
<dbReference type="EC" id="3.1.4.1" evidence="8"/>
<evidence type="ECO:0000256" key="4">
    <source>
        <dbReference type="ARBA" id="ARBA00022723"/>
    </source>
</evidence>
<comment type="subcellular location">
    <subcellularLocation>
        <location evidence="8">Nucleus</location>
    </subcellularLocation>
</comment>
<keyword evidence="4 8" id="KW-0479">Metal-binding</keyword>
<evidence type="ECO:0000256" key="2">
    <source>
        <dbReference type="ARBA" id="ARBA00005533"/>
    </source>
</evidence>
<dbReference type="AlphaFoldDB" id="A0ABD2P764"/>
<accession>A0ABD2P764</accession>
<comment type="function">
    <text evidence="8">Nuclease required for the repair of DNA interstrand cross-links (ICL). Acts as a 5'-3' exonuclease that anchors at a cut end of DNA and cleaves DNA successively at every third nucleotide, allowing to excise an ICL from one strand through flanking incisions.</text>
</comment>